<dbReference type="GO" id="GO:0071555">
    <property type="term" value="P:cell wall organization"/>
    <property type="evidence" value="ECO:0007669"/>
    <property type="project" value="UniProtKB-KW"/>
</dbReference>
<dbReference type="Pfam" id="PF02618">
    <property type="entry name" value="YceG"/>
    <property type="match status" value="1"/>
</dbReference>
<dbReference type="GO" id="GO:0008932">
    <property type="term" value="F:lytic endotransglycosylase activity"/>
    <property type="evidence" value="ECO:0007669"/>
    <property type="project" value="UniProtKB-UniRule"/>
</dbReference>
<dbReference type="HAMAP" id="MF_02065">
    <property type="entry name" value="MltG"/>
    <property type="match status" value="1"/>
</dbReference>
<dbReference type="EC" id="4.2.2.29" evidence="7"/>
<dbReference type="Proteomes" id="UP000297646">
    <property type="component" value="Unassembled WGS sequence"/>
</dbReference>
<evidence type="ECO:0000256" key="5">
    <source>
        <dbReference type="ARBA" id="ARBA00023239"/>
    </source>
</evidence>
<evidence type="ECO:0000256" key="3">
    <source>
        <dbReference type="ARBA" id="ARBA00022989"/>
    </source>
</evidence>
<comment type="subcellular location">
    <subcellularLocation>
        <location evidence="7">Cell membrane</location>
        <topology evidence="7">Single-pass membrane protein</topology>
    </subcellularLocation>
</comment>
<keyword evidence="2 7" id="KW-0812">Transmembrane</keyword>
<comment type="function">
    <text evidence="7">Functions as a peptidoglycan terminase that cleaves nascent peptidoglycan strands endolytically to terminate their elongation.</text>
</comment>
<evidence type="ECO:0000256" key="2">
    <source>
        <dbReference type="ARBA" id="ARBA00022692"/>
    </source>
</evidence>
<keyword evidence="4 7" id="KW-0472">Membrane</keyword>
<dbReference type="AlphaFoldDB" id="A0A4Z0S0X0"/>
<accession>A0A4Z0S0X0</accession>
<keyword evidence="3 7" id="KW-1133">Transmembrane helix</keyword>
<protein>
    <recommendedName>
        <fullName evidence="7">Endolytic murein transglycosylase</fullName>
        <ecNumber evidence="7">4.2.2.29</ecNumber>
    </recommendedName>
    <alternativeName>
        <fullName evidence="7">Peptidoglycan lytic transglycosylase</fullName>
    </alternativeName>
    <alternativeName>
        <fullName evidence="7">Peptidoglycan polymerization terminase</fullName>
    </alternativeName>
</protein>
<sequence>MEDLARINGKKSRKGLWISLVVIVILLIGAGVGGYQYYTIQKDKTDYSALNVKNKKDVQVQVKSGATASEITSELSKAKVLRSERAFMNYVTVNNVSDLKAGYYLFSPADDVKTIVKSLRQGGAAYPLNGKDTITVREGETIENIATEVGEKTNFTKDEFLKAVNDQDFFNRLKEAYPGLLDSEVDSQQAGDIRYKLEGYLYPATYDWKTAKTVNELINQMVYQDYVQMKDKFDAIKKSGMTVHQVLTLASLVEREGIDEASRKTIAGVFENRLAINMPLQSDIATKYALDTNKTNLTNDDVSSDNPYNLYKFSGYGPGPFNNPSSQSVDAVLNPSDRDKGYLYFVANLKTGKVYYSKDYDEHLGKSGDLEATNQSVGNEADAKNASNSSASSSSK</sequence>
<evidence type="ECO:0000313" key="10">
    <source>
        <dbReference type="Proteomes" id="UP000297646"/>
    </source>
</evidence>
<name>A0A4Z0S0X0_WEICO</name>
<evidence type="ECO:0000313" key="9">
    <source>
        <dbReference type="EMBL" id="TGE75272.1"/>
    </source>
</evidence>
<dbReference type="NCBIfam" id="TIGR00247">
    <property type="entry name" value="endolytic transglycosylase MltG"/>
    <property type="match status" value="1"/>
</dbReference>
<dbReference type="PANTHER" id="PTHR30518">
    <property type="entry name" value="ENDOLYTIC MUREIN TRANSGLYCOSYLASE"/>
    <property type="match status" value="1"/>
</dbReference>
<evidence type="ECO:0000256" key="6">
    <source>
        <dbReference type="ARBA" id="ARBA00023316"/>
    </source>
</evidence>
<evidence type="ECO:0000256" key="1">
    <source>
        <dbReference type="ARBA" id="ARBA00022475"/>
    </source>
</evidence>
<keyword evidence="5 7" id="KW-0456">Lyase</keyword>
<dbReference type="InterPro" id="IPR003770">
    <property type="entry name" value="MLTG-like"/>
</dbReference>
<reference evidence="9 10" key="1">
    <citation type="submission" date="2018-03" db="EMBL/GenBank/DDBJ databases">
        <title>Genome sequencing of Weissella confusa isolates.</title>
        <authorList>
            <person name="Kajala I."/>
            <person name="Baruah R."/>
            <person name="Bergsveinson J."/>
            <person name="Juvonen R."/>
            <person name="Ziola B."/>
        </authorList>
    </citation>
    <scope>NUCLEOTIDE SEQUENCE [LARGE SCALE GENOMIC DNA]</scope>
    <source>
        <strain evidence="9 10">VTT E-062653</strain>
    </source>
</reference>
<organism evidence="9 10">
    <name type="scientific">Weissella confusa</name>
    <name type="common">Lactobacillus confusus</name>
    <dbReference type="NCBI Taxonomy" id="1583"/>
    <lineage>
        <taxon>Bacteria</taxon>
        <taxon>Bacillati</taxon>
        <taxon>Bacillota</taxon>
        <taxon>Bacilli</taxon>
        <taxon>Lactobacillales</taxon>
        <taxon>Lactobacillaceae</taxon>
        <taxon>Weissella</taxon>
    </lineage>
</organism>
<feature type="region of interest" description="Disordered" evidence="8">
    <location>
        <begin position="365"/>
        <end position="396"/>
    </location>
</feature>
<dbReference type="OrthoDB" id="9814591at2"/>
<dbReference type="PANTHER" id="PTHR30518:SF2">
    <property type="entry name" value="ENDOLYTIC MUREIN TRANSGLYCOSYLASE"/>
    <property type="match status" value="1"/>
</dbReference>
<evidence type="ECO:0000256" key="4">
    <source>
        <dbReference type="ARBA" id="ARBA00023136"/>
    </source>
</evidence>
<comment type="caution">
    <text evidence="9">The sequence shown here is derived from an EMBL/GenBank/DDBJ whole genome shotgun (WGS) entry which is preliminary data.</text>
</comment>
<evidence type="ECO:0000256" key="8">
    <source>
        <dbReference type="SAM" id="MobiDB-lite"/>
    </source>
</evidence>
<feature type="transmembrane region" description="Helical" evidence="7">
    <location>
        <begin position="16"/>
        <end position="38"/>
    </location>
</feature>
<feature type="site" description="Important for catalytic activity" evidence="7">
    <location>
        <position position="256"/>
    </location>
</feature>
<comment type="catalytic activity">
    <reaction evidence="7">
        <text>a peptidoglycan chain = a peptidoglycan chain with N-acetyl-1,6-anhydromuramyl-[peptide] at the reducing end + a peptidoglycan chain with N-acetylglucosamine at the non-reducing end.</text>
        <dbReference type="EC" id="4.2.2.29"/>
    </reaction>
</comment>
<proteinExistence type="inferred from homology"/>
<dbReference type="Gene3D" id="3.30.1490.480">
    <property type="entry name" value="Endolytic murein transglycosylase"/>
    <property type="match status" value="1"/>
</dbReference>
<evidence type="ECO:0000256" key="7">
    <source>
        <dbReference type="HAMAP-Rule" id="MF_02065"/>
    </source>
</evidence>
<dbReference type="GO" id="GO:0005886">
    <property type="term" value="C:plasma membrane"/>
    <property type="evidence" value="ECO:0007669"/>
    <property type="project" value="UniProtKB-SubCell"/>
</dbReference>
<dbReference type="RefSeq" id="WP_135518265.1">
    <property type="nucleotide sequence ID" value="NZ_PVSN01000014.1"/>
</dbReference>
<gene>
    <name evidence="7 9" type="primary">mltG</name>
    <name evidence="9" type="ORF">C6P11_02275</name>
</gene>
<dbReference type="GO" id="GO:0009252">
    <property type="term" value="P:peptidoglycan biosynthetic process"/>
    <property type="evidence" value="ECO:0007669"/>
    <property type="project" value="UniProtKB-UniRule"/>
</dbReference>
<keyword evidence="1 7" id="KW-1003">Cell membrane</keyword>
<keyword evidence="6 7" id="KW-0961">Cell wall biogenesis/degradation</keyword>
<comment type="similarity">
    <text evidence="7">Belongs to the transglycosylase MltG family.</text>
</comment>
<dbReference type="EMBL" id="PVSN01000014">
    <property type="protein sequence ID" value="TGE75272.1"/>
    <property type="molecule type" value="Genomic_DNA"/>
</dbReference>
<feature type="compositionally biased region" description="Low complexity" evidence="8">
    <location>
        <begin position="384"/>
        <end position="396"/>
    </location>
</feature>